<protein>
    <submittedName>
        <fullName evidence="2">Uncharacterized protein</fullName>
    </submittedName>
</protein>
<dbReference type="AlphaFoldDB" id="A0A4Z2HTU6"/>
<organism evidence="2 3">
    <name type="scientific">Liparis tanakae</name>
    <name type="common">Tanaka's snailfish</name>
    <dbReference type="NCBI Taxonomy" id="230148"/>
    <lineage>
        <taxon>Eukaryota</taxon>
        <taxon>Metazoa</taxon>
        <taxon>Chordata</taxon>
        <taxon>Craniata</taxon>
        <taxon>Vertebrata</taxon>
        <taxon>Euteleostomi</taxon>
        <taxon>Actinopterygii</taxon>
        <taxon>Neopterygii</taxon>
        <taxon>Teleostei</taxon>
        <taxon>Neoteleostei</taxon>
        <taxon>Acanthomorphata</taxon>
        <taxon>Eupercaria</taxon>
        <taxon>Perciformes</taxon>
        <taxon>Cottioidei</taxon>
        <taxon>Cottales</taxon>
        <taxon>Liparidae</taxon>
        <taxon>Liparis</taxon>
    </lineage>
</organism>
<name>A0A4Z2HTU6_9TELE</name>
<feature type="region of interest" description="Disordered" evidence="1">
    <location>
        <begin position="29"/>
        <end position="64"/>
    </location>
</feature>
<evidence type="ECO:0000256" key="1">
    <source>
        <dbReference type="SAM" id="MobiDB-lite"/>
    </source>
</evidence>
<dbReference type="Proteomes" id="UP000314294">
    <property type="component" value="Unassembled WGS sequence"/>
</dbReference>
<dbReference type="EMBL" id="SRLO01000185">
    <property type="protein sequence ID" value="TNN68745.1"/>
    <property type="molecule type" value="Genomic_DNA"/>
</dbReference>
<sequence>MFSDEHLAAAGECPVKEGVCSCTPPSPHLHPPISTGPSSTKPRSSLESPSTKDSVQTSSLCLIC</sequence>
<feature type="compositionally biased region" description="Polar residues" evidence="1">
    <location>
        <begin position="35"/>
        <end position="64"/>
    </location>
</feature>
<reference evidence="2 3" key="1">
    <citation type="submission" date="2019-03" db="EMBL/GenBank/DDBJ databases">
        <title>First draft genome of Liparis tanakae, snailfish: a comprehensive survey of snailfish specific genes.</title>
        <authorList>
            <person name="Kim W."/>
            <person name="Song I."/>
            <person name="Jeong J.-H."/>
            <person name="Kim D."/>
            <person name="Kim S."/>
            <person name="Ryu S."/>
            <person name="Song J.Y."/>
            <person name="Lee S.K."/>
        </authorList>
    </citation>
    <scope>NUCLEOTIDE SEQUENCE [LARGE SCALE GENOMIC DNA]</scope>
    <source>
        <tissue evidence="2">Muscle</tissue>
    </source>
</reference>
<evidence type="ECO:0000313" key="3">
    <source>
        <dbReference type="Proteomes" id="UP000314294"/>
    </source>
</evidence>
<evidence type="ECO:0000313" key="2">
    <source>
        <dbReference type="EMBL" id="TNN68745.1"/>
    </source>
</evidence>
<comment type="caution">
    <text evidence="2">The sequence shown here is derived from an EMBL/GenBank/DDBJ whole genome shotgun (WGS) entry which is preliminary data.</text>
</comment>
<keyword evidence="3" id="KW-1185">Reference proteome</keyword>
<gene>
    <name evidence="2" type="ORF">EYF80_021057</name>
</gene>
<proteinExistence type="predicted"/>
<accession>A0A4Z2HTU6</accession>